<dbReference type="RefSeq" id="WP_056978842.1">
    <property type="nucleotide sequence ID" value="NZ_AYZR01000009.1"/>
</dbReference>
<dbReference type="InterPro" id="IPR006674">
    <property type="entry name" value="HD_domain"/>
</dbReference>
<dbReference type="STRING" id="1423802.FC56_GL001010"/>
<accession>A0A0R2CNN5</accession>
<dbReference type="SMART" id="SM00471">
    <property type="entry name" value="HDc"/>
    <property type="match status" value="1"/>
</dbReference>
<sequence length="214" mass="24065">MSENISLIALTVQQQMQADTTGHNFDHIQRVVKNAELILRDLPQANRAIVLAAAYMHDLADDKLVTDLAAKQNEMEKLLATAEFESDQASAVMDIISNMSFSANLVERQTLSLEGQIVQDADRLDAIGAIGITRAIYYSGHFGETVYDPLIAPREKMTKEEYRQPGTTINHFYEKLLKLADQLNTAPAKKIGQHRNQVMLDYLAEFKAEWNGER</sequence>
<dbReference type="Proteomes" id="UP000051256">
    <property type="component" value="Unassembled WGS sequence"/>
</dbReference>
<reference evidence="2 3" key="1">
    <citation type="journal article" date="2015" name="Genome Announc.">
        <title>Expanding the biotechnology potential of lactobacilli through comparative genomics of 213 strains and associated genera.</title>
        <authorList>
            <person name="Sun Z."/>
            <person name="Harris H.M."/>
            <person name="McCann A."/>
            <person name="Guo C."/>
            <person name="Argimon S."/>
            <person name="Zhang W."/>
            <person name="Yang X."/>
            <person name="Jeffery I.B."/>
            <person name="Cooney J.C."/>
            <person name="Kagawa T.F."/>
            <person name="Liu W."/>
            <person name="Song Y."/>
            <person name="Salvetti E."/>
            <person name="Wrobel A."/>
            <person name="Rasinkangas P."/>
            <person name="Parkhill J."/>
            <person name="Rea M.C."/>
            <person name="O'Sullivan O."/>
            <person name="Ritari J."/>
            <person name="Douillard F.P."/>
            <person name="Paul Ross R."/>
            <person name="Yang R."/>
            <person name="Briner A.E."/>
            <person name="Felis G.E."/>
            <person name="de Vos W.M."/>
            <person name="Barrangou R."/>
            <person name="Klaenhammer T.R."/>
            <person name="Caufield P.W."/>
            <person name="Cui Y."/>
            <person name="Zhang H."/>
            <person name="O'Toole P.W."/>
        </authorList>
    </citation>
    <scope>NUCLEOTIDE SEQUENCE [LARGE SCALE GENOMIC DNA]</scope>
    <source>
        <strain evidence="2 3">DSM 24302</strain>
    </source>
</reference>
<dbReference type="Gene3D" id="1.20.58.1910">
    <property type="match status" value="1"/>
</dbReference>
<dbReference type="PANTHER" id="PTHR33594:SF1">
    <property type="entry name" value="HD_PDEASE DOMAIN-CONTAINING PROTEIN"/>
    <property type="match status" value="1"/>
</dbReference>
<organism evidence="2 3">
    <name type="scientific">Lentilactobacillus senioris DSM 24302 = JCM 17472</name>
    <dbReference type="NCBI Taxonomy" id="1423802"/>
    <lineage>
        <taxon>Bacteria</taxon>
        <taxon>Bacillati</taxon>
        <taxon>Bacillota</taxon>
        <taxon>Bacilli</taxon>
        <taxon>Lactobacillales</taxon>
        <taxon>Lactobacillaceae</taxon>
        <taxon>Lentilactobacillus</taxon>
    </lineage>
</organism>
<dbReference type="EMBL" id="AYZR01000009">
    <property type="protein sequence ID" value="KRM93343.1"/>
    <property type="molecule type" value="Genomic_DNA"/>
</dbReference>
<keyword evidence="3" id="KW-1185">Reference proteome</keyword>
<comment type="caution">
    <text evidence="2">The sequence shown here is derived from an EMBL/GenBank/DDBJ whole genome shotgun (WGS) entry which is preliminary data.</text>
</comment>
<evidence type="ECO:0000313" key="2">
    <source>
        <dbReference type="EMBL" id="KRM93343.1"/>
    </source>
</evidence>
<dbReference type="PATRIC" id="fig|1423802.4.peg.1023"/>
<dbReference type="PANTHER" id="PTHR33594">
    <property type="entry name" value="SUPERFAMILY HYDROLASE, PUTATIVE (AFU_ORTHOLOGUE AFUA_1G03035)-RELATED"/>
    <property type="match status" value="1"/>
</dbReference>
<dbReference type="Pfam" id="PF01966">
    <property type="entry name" value="HD"/>
    <property type="match status" value="1"/>
</dbReference>
<protein>
    <submittedName>
        <fullName evidence="2">HD domain protein</fullName>
    </submittedName>
</protein>
<dbReference type="AlphaFoldDB" id="A0A0R2CNN5"/>
<dbReference type="CDD" id="cd00077">
    <property type="entry name" value="HDc"/>
    <property type="match status" value="1"/>
</dbReference>
<feature type="domain" description="HD/PDEase" evidence="1">
    <location>
        <begin position="20"/>
        <end position="136"/>
    </location>
</feature>
<gene>
    <name evidence="2" type="ORF">FC56_GL001010</name>
</gene>
<name>A0A0R2CNN5_9LACO</name>
<dbReference type="Gene3D" id="1.10.472.50">
    <property type="entry name" value="HD-domain/PDEase-like"/>
    <property type="match status" value="1"/>
</dbReference>
<evidence type="ECO:0000313" key="3">
    <source>
        <dbReference type="Proteomes" id="UP000051256"/>
    </source>
</evidence>
<proteinExistence type="predicted"/>
<dbReference type="InterPro" id="IPR003607">
    <property type="entry name" value="HD/PDEase_dom"/>
</dbReference>
<dbReference type="SUPFAM" id="SSF109604">
    <property type="entry name" value="HD-domain/PDEase-like"/>
    <property type="match status" value="1"/>
</dbReference>
<evidence type="ECO:0000259" key="1">
    <source>
        <dbReference type="SMART" id="SM00471"/>
    </source>
</evidence>